<evidence type="ECO:0000313" key="2">
    <source>
        <dbReference type="Proteomes" id="UP001060170"/>
    </source>
</evidence>
<organism evidence="1 2">
    <name type="scientific">Puccinia striiformis f. sp. tritici</name>
    <dbReference type="NCBI Taxonomy" id="168172"/>
    <lineage>
        <taxon>Eukaryota</taxon>
        <taxon>Fungi</taxon>
        <taxon>Dikarya</taxon>
        <taxon>Basidiomycota</taxon>
        <taxon>Pucciniomycotina</taxon>
        <taxon>Pucciniomycetes</taxon>
        <taxon>Pucciniales</taxon>
        <taxon>Pucciniaceae</taxon>
        <taxon>Puccinia</taxon>
    </lineage>
</organism>
<accession>A0ACC0DWC3</accession>
<reference evidence="1 2" key="3">
    <citation type="journal article" date="2022" name="Microbiol. Spectr.">
        <title>Folding features and dynamics of 3D genome architecture in plant fungal pathogens.</title>
        <authorList>
            <person name="Xia C."/>
        </authorList>
    </citation>
    <scope>NUCLEOTIDE SEQUENCE [LARGE SCALE GENOMIC DNA]</scope>
    <source>
        <strain evidence="1 2">93-210</strain>
    </source>
</reference>
<sequence>MLKNWCWAKDQLSQISQHYIRQGDHLPSSLINKIINSRDINSAVFNLRQIFFGLYDVYVHTNDIEKEGTDLSKLWRQMRDQISSLDSSPDQQTIVPGQSSFGHVVGYTFSLLLFAFNLLMLFFDMYKSVFAHDPMSKESGLKY</sequence>
<reference evidence="2" key="2">
    <citation type="journal article" date="2018" name="Mol. Plant Microbe Interact.">
        <title>Genome sequence resources for the wheat stripe rust pathogen (Puccinia striiformis f. sp. tritici) and the barley stripe rust pathogen (Puccinia striiformis f. sp. hordei).</title>
        <authorList>
            <person name="Xia C."/>
            <person name="Wang M."/>
            <person name="Yin C."/>
            <person name="Cornejo O.E."/>
            <person name="Hulbert S.H."/>
            <person name="Chen X."/>
        </authorList>
    </citation>
    <scope>NUCLEOTIDE SEQUENCE [LARGE SCALE GENOMIC DNA]</scope>
    <source>
        <strain evidence="2">93-210</strain>
    </source>
</reference>
<name>A0ACC0DWC3_9BASI</name>
<gene>
    <name evidence="1" type="ORF">MJO28_014094</name>
</gene>
<protein>
    <submittedName>
        <fullName evidence="1">Uncharacterized protein</fullName>
    </submittedName>
</protein>
<keyword evidence="2" id="KW-1185">Reference proteome</keyword>
<dbReference type="EMBL" id="CM045878">
    <property type="protein sequence ID" value="KAI7940442.1"/>
    <property type="molecule type" value="Genomic_DNA"/>
</dbReference>
<reference evidence="2" key="1">
    <citation type="journal article" date="2018" name="BMC Genomics">
        <title>Genomic insights into host adaptation between the wheat stripe rust pathogen (Puccinia striiformis f. sp. tritici) and the barley stripe rust pathogen (Puccinia striiformis f. sp. hordei).</title>
        <authorList>
            <person name="Xia C."/>
            <person name="Wang M."/>
            <person name="Yin C."/>
            <person name="Cornejo O.E."/>
            <person name="Hulbert S.H."/>
            <person name="Chen X."/>
        </authorList>
    </citation>
    <scope>NUCLEOTIDE SEQUENCE [LARGE SCALE GENOMIC DNA]</scope>
    <source>
        <strain evidence="2">93-210</strain>
    </source>
</reference>
<proteinExistence type="predicted"/>
<dbReference type="Proteomes" id="UP001060170">
    <property type="component" value="Chromosome 14"/>
</dbReference>
<comment type="caution">
    <text evidence="1">The sequence shown here is derived from an EMBL/GenBank/DDBJ whole genome shotgun (WGS) entry which is preliminary data.</text>
</comment>
<evidence type="ECO:0000313" key="1">
    <source>
        <dbReference type="EMBL" id="KAI7940442.1"/>
    </source>
</evidence>